<dbReference type="Gene3D" id="3.40.1400.10">
    <property type="entry name" value="Sugar-phosphate isomerase, RpiB/LacA/LacB"/>
    <property type="match status" value="1"/>
</dbReference>
<gene>
    <name evidence="5" type="primary">ywlF</name>
    <name evidence="5" type="ORF">SPSYN_00747</name>
</gene>
<dbReference type="OrthoDB" id="1778624at2"/>
<evidence type="ECO:0000256" key="4">
    <source>
        <dbReference type="PIRSR" id="PIRSR005384-2"/>
    </source>
</evidence>
<evidence type="ECO:0000313" key="6">
    <source>
        <dbReference type="Proteomes" id="UP000798488"/>
    </source>
</evidence>
<accession>A0A9D3AZL0</accession>
<dbReference type="NCBIfam" id="TIGR00689">
    <property type="entry name" value="rpiB_lacA_lacB"/>
    <property type="match status" value="1"/>
</dbReference>
<comment type="caution">
    <text evidence="5">The sequence shown here is derived from an EMBL/GenBank/DDBJ whole genome shotgun (WGS) entry which is preliminary data.</text>
</comment>
<dbReference type="InterPro" id="IPR051812">
    <property type="entry name" value="SPI_LacAB/RpiB"/>
</dbReference>
<feature type="binding site" evidence="4">
    <location>
        <begin position="66"/>
        <end position="70"/>
    </location>
    <ligand>
        <name>D-ribulose 5-phosphate</name>
        <dbReference type="ChEBI" id="CHEBI:58121"/>
    </ligand>
</feature>
<feature type="binding site" evidence="4">
    <location>
        <position position="109"/>
    </location>
    <ligand>
        <name>D-ribulose 5-phosphate</name>
        <dbReference type="ChEBI" id="CHEBI:58121"/>
    </ligand>
</feature>
<feature type="binding site" evidence="4">
    <location>
        <begin position="8"/>
        <end position="9"/>
    </location>
    <ligand>
        <name>D-ribulose 5-phosphate</name>
        <dbReference type="ChEBI" id="CHEBI:58121"/>
    </ligand>
</feature>
<dbReference type="InterPro" id="IPR036569">
    <property type="entry name" value="RpiB_LacA_LacB_sf"/>
</dbReference>
<feature type="active site" description="Proton acceptor" evidence="3">
    <location>
        <position position="65"/>
    </location>
</feature>
<feature type="binding site" evidence="4">
    <location>
        <position position="99"/>
    </location>
    <ligand>
        <name>D-ribulose 5-phosphate</name>
        <dbReference type="ChEBI" id="CHEBI:58121"/>
    </ligand>
</feature>
<proteinExistence type="inferred from homology"/>
<dbReference type="GO" id="GO:0016861">
    <property type="term" value="F:intramolecular oxidoreductase activity, interconverting aldoses and ketoses"/>
    <property type="evidence" value="ECO:0007669"/>
    <property type="project" value="UniProtKB-ARBA"/>
</dbReference>
<evidence type="ECO:0000256" key="2">
    <source>
        <dbReference type="ARBA" id="ARBA00023235"/>
    </source>
</evidence>
<dbReference type="PIRSF" id="PIRSF005384">
    <property type="entry name" value="RpiB_LacA_B"/>
    <property type="match status" value="1"/>
</dbReference>
<dbReference type="EMBL" id="LSRS01000002">
    <property type="protein sequence ID" value="KAF1086009.1"/>
    <property type="molecule type" value="Genomic_DNA"/>
</dbReference>
<dbReference type="Pfam" id="PF02502">
    <property type="entry name" value="LacAB_rpiB"/>
    <property type="match status" value="1"/>
</dbReference>
<keyword evidence="6" id="KW-1185">Reference proteome</keyword>
<dbReference type="InterPro" id="IPR003500">
    <property type="entry name" value="RpiB_LacA_LacB"/>
</dbReference>
<evidence type="ECO:0000313" key="5">
    <source>
        <dbReference type="EMBL" id="KAF1086009.1"/>
    </source>
</evidence>
<sequence length="150" mass="16136">MQVAIGSDHGGFRLKTEIINYLKEQGIDYHDFGTYSTDSVDYPDFARAVAEAVAAGKFERGILCCGTGIGVSIAANKVAGIRAALCHDTFSARMAGEHNMANIITLGERVIGTGLARDIVAAWLNAKFAGGRHTQRLEKIAAMERDACFR</sequence>
<evidence type="ECO:0000256" key="3">
    <source>
        <dbReference type="PIRSR" id="PIRSR005384-1"/>
    </source>
</evidence>
<dbReference type="NCBIfam" id="TIGR01120">
    <property type="entry name" value="rpiB"/>
    <property type="match status" value="1"/>
</dbReference>
<name>A0A9D3AZL0_9FIRM</name>
<reference evidence="5" key="1">
    <citation type="submission" date="2016-02" db="EMBL/GenBank/DDBJ databases">
        <title>Draft Genome Sequence of Sporotomaculum syntrophicum Strain FB, a Syntrophic Benzoate Degrader.</title>
        <authorList>
            <person name="Nobu M.K."/>
            <person name="Narihiro T."/>
            <person name="Qiu Y.-L."/>
            <person name="Ohashi A."/>
            <person name="Liu W.-T."/>
            <person name="Yuji S."/>
        </authorList>
    </citation>
    <scope>NUCLEOTIDE SEQUENCE</scope>
    <source>
        <strain evidence="5">FB</strain>
    </source>
</reference>
<dbReference type="PANTHER" id="PTHR43732">
    <property type="entry name" value="RIBOSE 5-PHOSPHATE ISOMERASE-RELATED"/>
    <property type="match status" value="1"/>
</dbReference>
<dbReference type="SUPFAM" id="SSF89623">
    <property type="entry name" value="Ribose/Galactose isomerase RpiB/AlsB"/>
    <property type="match status" value="1"/>
</dbReference>
<dbReference type="GO" id="GO:0005975">
    <property type="term" value="P:carbohydrate metabolic process"/>
    <property type="evidence" value="ECO:0007669"/>
    <property type="project" value="InterPro"/>
</dbReference>
<dbReference type="EC" id="5.3.1.-" evidence="5"/>
<dbReference type="AlphaFoldDB" id="A0A9D3AZL0"/>
<feature type="binding site" evidence="4">
    <location>
        <position position="136"/>
    </location>
    <ligand>
        <name>D-ribulose 5-phosphate</name>
        <dbReference type="ChEBI" id="CHEBI:58121"/>
    </ligand>
</feature>
<dbReference type="Proteomes" id="UP000798488">
    <property type="component" value="Unassembled WGS sequence"/>
</dbReference>
<keyword evidence="2 5" id="KW-0413">Isomerase</keyword>
<evidence type="ECO:0000256" key="1">
    <source>
        <dbReference type="ARBA" id="ARBA00008754"/>
    </source>
</evidence>
<organism evidence="5 6">
    <name type="scientific">Sporotomaculum syntrophicum</name>
    <dbReference type="NCBI Taxonomy" id="182264"/>
    <lineage>
        <taxon>Bacteria</taxon>
        <taxon>Bacillati</taxon>
        <taxon>Bacillota</taxon>
        <taxon>Clostridia</taxon>
        <taxon>Eubacteriales</taxon>
        <taxon>Desulfallaceae</taxon>
        <taxon>Sporotomaculum</taxon>
    </lineage>
</organism>
<dbReference type="NCBIfam" id="NF004051">
    <property type="entry name" value="PRK05571.1"/>
    <property type="match status" value="1"/>
</dbReference>
<dbReference type="InterPro" id="IPR004785">
    <property type="entry name" value="RpiB"/>
</dbReference>
<feature type="binding site" evidence="4">
    <location>
        <position position="132"/>
    </location>
    <ligand>
        <name>D-ribulose 5-phosphate</name>
        <dbReference type="ChEBI" id="CHEBI:58121"/>
    </ligand>
</feature>
<dbReference type="PANTHER" id="PTHR43732:SF1">
    <property type="entry name" value="RIBOSE 5-PHOSPHATE ISOMERASE"/>
    <property type="match status" value="1"/>
</dbReference>
<feature type="active site" description="Proton donor" evidence="3">
    <location>
        <position position="98"/>
    </location>
</feature>
<comment type="similarity">
    <text evidence="1">Belongs to the LacAB/RpiB family.</text>
</comment>
<dbReference type="RefSeq" id="WP_161821154.1">
    <property type="nucleotide sequence ID" value="NZ_LSRS01000002.1"/>
</dbReference>
<protein>
    <submittedName>
        <fullName evidence="5">Sugar phosphate isomerase YwlF</fullName>
        <ecNumber evidence="5">5.3.1.-</ecNumber>
    </submittedName>
</protein>